<protein>
    <submittedName>
        <fullName evidence="4">Glycosyltransferase</fullName>
    </submittedName>
</protein>
<dbReference type="SUPFAM" id="SSF53756">
    <property type="entry name" value="UDP-Glycosyltransferase/glycogen phosphorylase"/>
    <property type="match status" value="1"/>
</dbReference>
<dbReference type="Proteomes" id="UP000289166">
    <property type="component" value="Unassembled WGS sequence"/>
</dbReference>
<accession>A0A4Q0I346</accession>
<dbReference type="InterPro" id="IPR028098">
    <property type="entry name" value="Glyco_trans_4-like_N"/>
</dbReference>
<gene>
    <name evidence="4" type="ORF">EFD62_10910</name>
</gene>
<dbReference type="GO" id="GO:0009103">
    <property type="term" value="P:lipopolysaccharide biosynthetic process"/>
    <property type="evidence" value="ECO:0007669"/>
    <property type="project" value="TreeGrafter"/>
</dbReference>
<keyword evidence="1 4" id="KW-0808">Transferase</keyword>
<dbReference type="EMBL" id="RLII01000014">
    <property type="protein sequence ID" value="RXE58674.1"/>
    <property type="molecule type" value="Genomic_DNA"/>
</dbReference>
<dbReference type="InterPro" id="IPR001296">
    <property type="entry name" value="Glyco_trans_1"/>
</dbReference>
<dbReference type="AlphaFoldDB" id="A0A4Q0I346"/>
<dbReference type="PANTHER" id="PTHR46401">
    <property type="entry name" value="GLYCOSYLTRANSFERASE WBBK-RELATED"/>
    <property type="match status" value="1"/>
</dbReference>
<sequence length="382" mass="42861">MKEKIKKEKLKIAMIGHKAVPSRRGGIELVLTTMCPIMVEKGHDVTCYNRSGGEAENEYAGTVKNNMYKGVKLKKVFTVNKKGLAAMTSSFSAAICASFKKYDVVHFHAEGPCAALWIPKLFGKKCVCTIHGIDWKREKWKGGFGSKYIKFGEKVAAKFADEVIVLSKSVQQYFMDTYRRETVLIPNGVSRPQIREAQLITEKFGLHKDEYICALSRLTEEKGIHYLIEAYQQVKTDKKLVIAGDTSDTDDYVKKLKHMAAGNPNIIFTGFVSGNLFEELFSNAYVYVLPSNLEGMPLSLLEAMSFGNAVIGSSIPEITDVVENKAIIFKKADVANLRDKLQEVCDDKNMVLKYKTGVADFICSKYNWNAVVDRTLELYYGK</sequence>
<dbReference type="OrthoDB" id="9771846at2"/>
<evidence type="ECO:0000256" key="1">
    <source>
        <dbReference type="ARBA" id="ARBA00022679"/>
    </source>
</evidence>
<dbReference type="Gene3D" id="3.40.50.2000">
    <property type="entry name" value="Glycogen Phosphorylase B"/>
    <property type="match status" value="2"/>
</dbReference>
<dbReference type="RefSeq" id="WP_128706101.1">
    <property type="nucleotide sequence ID" value="NZ_RLII01000014.1"/>
</dbReference>
<evidence type="ECO:0000313" key="5">
    <source>
        <dbReference type="Proteomes" id="UP000289166"/>
    </source>
</evidence>
<feature type="domain" description="Glycosyl transferase family 1" evidence="2">
    <location>
        <begin position="203"/>
        <end position="351"/>
    </location>
</feature>
<name>A0A4Q0I346_9FIRM</name>
<dbReference type="Pfam" id="PF13439">
    <property type="entry name" value="Glyco_transf_4"/>
    <property type="match status" value="1"/>
</dbReference>
<reference evidence="5" key="1">
    <citation type="submission" date="2018-11" db="EMBL/GenBank/DDBJ databases">
        <title>Genome sequencing of a novel mesophilic and cellulolytic organism within the genus Hungateiclostridium.</title>
        <authorList>
            <person name="Rettenmaier R."/>
            <person name="Liebl W."/>
            <person name="Zverlov V."/>
        </authorList>
    </citation>
    <scope>NUCLEOTIDE SEQUENCE [LARGE SCALE GENOMIC DNA]</scope>
    <source>
        <strain evidence="5">N2K1</strain>
    </source>
</reference>
<dbReference type="GO" id="GO:0016757">
    <property type="term" value="F:glycosyltransferase activity"/>
    <property type="evidence" value="ECO:0007669"/>
    <property type="project" value="InterPro"/>
</dbReference>
<comment type="caution">
    <text evidence="4">The sequence shown here is derived from an EMBL/GenBank/DDBJ whole genome shotgun (WGS) entry which is preliminary data.</text>
</comment>
<keyword evidence="5" id="KW-1185">Reference proteome</keyword>
<organism evidence="4 5">
    <name type="scientific">Acetivibrio mesophilus</name>
    <dbReference type="NCBI Taxonomy" id="2487273"/>
    <lineage>
        <taxon>Bacteria</taxon>
        <taxon>Bacillati</taxon>
        <taxon>Bacillota</taxon>
        <taxon>Clostridia</taxon>
        <taxon>Eubacteriales</taxon>
        <taxon>Oscillospiraceae</taxon>
        <taxon>Acetivibrio</taxon>
    </lineage>
</organism>
<feature type="domain" description="Glycosyltransferase subfamily 4-like N-terminal" evidence="3">
    <location>
        <begin position="25"/>
        <end position="189"/>
    </location>
</feature>
<evidence type="ECO:0000259" key="2">
    <source>
        <dbReference type="Pfam" id="PF00534"/>
    </source>
</evidence>
<proteinExistence type="predicted"/>
<dbReference type="Pfam" id="PF00534">
    <property type="entry name" value="Glycos_transf_1"/>
    <property type="match status" value="1"/>
</dbReference>
<dbReference type="PANTHER" id="PTHR46401:SF2">
    <property type="entry name" value="GLYCOSYLTRANSFERASE WBBK-RELATED"/>
    <property type="match status" value="1"/>
</dbReference>
<dbReference type="CDD" id="cd03801">
    <property type="entry name" value="GT4_PimA-like"/>
    <property type="match status" value="1"/>
</dbReference>
<evidence type="ECO:0000259" key="3">
    <source>
        <dbReference type="Pfam" id="PF13439"/>
    </source>
</evidence>
<evidence type="ECO:0000313" key="4">
    <source>
        <dbReference type="EMBL" id="RXE58674.1"/>
    </source>
</evidence>